<evidence type="ECO:0000256" key="6">
    <source>
        <dbReference type="SAM" id="Coils"/>
    </source>
</evidence>
<dbReference type="WBParaSite" id="Pan_g23343.t1">
    <property type="protein sequence ID" value="Pan_g23343.t1"/>
    <property type="gene ID" value="Pan_g23343"/>
</dbReference>
<keyword evidence="6" id="KW-0175">Coiled coil</keyword>
<feature type="compositionally biased region" description="Polar residues" evidence="7">
    <location>
        <begin position="573"/>
        <end position="584"/>
    </location>
</feature>
<accession>A0A7E4VNU2</accession>
<organism evidence="9 10">
    <name type="scientific">Panagrellus redivivus</name>
    <name type="common">Microworm</name>
    <dbReference type="NCBI Taxonomy" id="6233"/>
    <lineage>
        <taxon>Eukaryota</taxon>
        <taxon>Metazoa</taxon>
        <taxon>Ecdysozoa</taxon>
        <taxon>Nematoda</taxon>
        <taxon>Chromadorea</taxon>
        <taxon>Rhabditida</taxon>
        <taxon>Tylenchina</taxon>
        <taxon>Panagrolaimomorpha</taxon>
        <taxon>Panagrolaimoidea</taxon>
        <taxon>Panagrolaimidae</taxon>
        <taxon>Panagrellus</taxon>
    </lineage>
</organism>
<reference evidence="10" key="2">
    <citation type="submission" date="2020-10" db="UniProtKB">
        <authorList>
            <consortium name="WormBaseParasite"/>
        </authorList>
    </citation>
    <scope>IDENTIFICATION</scope>
</reference>
<feature type="region of interest" description="Disordered" evidence="7">
    <location>
        <begin position="179"/>
        <end position="258"/>
    </location>
</feature>
<evidence type="ECO:0000259" key="8">
    <source>
        <dbReference type="PROSITE" id="PS50217"/>
    </source>
</evidence>
<dbReference type="GO" id="GO:0000978">
    <property type="term" value="F:RNA polymerase II cis-regulatory region sequence-specific DNA binding"/>
    <property type="evidence" value="ECO:0007669"/>
    <property type="project" value="TreeGrafter"/>
</dbReference>
<dbReference type="SUPFAM" id="SSF57959">
    <property type="entry name" value="Leucine zipper domain"/>
    <property type="match status" value="2"/>
</dbReference>
<feature type="compositionally biased region" description="Low complexity" evidence="7">
    <location>
        <begin position="200"/>
        <end position="221"/>
    </location>
</feature>
<dbReference type="Gene3D" id="1.20.5.170">
    <property type="match status" value="2"/>
</dbReference>
<keyword evidence="2" id="KW-0805">Transcription regulation</keyword>
<evidence type="ECO:0000256" key="3">
    <source>
        <dbReference type="ARBA" id="ARBA00023125"/>
    </source>
</evidence>
<name>A0A7E4VNU2_PANRE</name>
<dbReference type="PANTHER" id="PTHR23334">
    <property type="entry name" value="CCAAT/ENHANCER BINDING PROTEIN"/>
    <property type="match status" value="1"/>
</dbReference>
<evidence type="ECO:0000256" key="5">
    <source>
        <dbReference type="ARBA" id="ARBA00023242"/>
    </source>
</evidence>
<reference evidence="9" key="1">
    <citation type="journal article" date="2013" name="Genetics">
        <title>The draft genome and transcriptome of Panagrellus redivivus are shaped by the harsh demands of a free-living lifestyle.</title>
        <authorList>
            <person name="Srinivasan J."/>
            <person name="Dillman A.R."/>
            <person name="Macchietto M.G."/>
            <person name="Heikkinen L."/>
            <person name="Lakso M."/>
            <person name="Fracchia K.M."/>
            <person name="Antoshechkin I."/>
            <person name="Mortazavi A."/>
            <person name="Wong G."/>
            <person name="Sternberg P.W."/>
        </authorList>
    </citation>
    <scope>NUCLEOTIDE SEQUENCE [LARGE SCALE GENOMIC DNA]</scope>
    <source>
        <strain evidence="9">MT8872</strain>
    </source>
</reference>
<evidence type="ECO:0000256" key="1">
    <source>
        <dbReference type="ARBA" id="ARBA00006079"/>
    </source>
</evidence>
<dbReference type="Proteomes" id="UP000492821">
    <property type="component" value="Unassembled WGS sequence"/>
</dbReference>
<evidence type="ECO:0000313" key="10">
    <source>
        <dbReference type="WBParaSite" id="Pan_g23343.t1"/>
    </source>
</evidence>
<feature type="region of interest" description="Disordered" evidence="7">
    <location>
        <begin position="513"/>
        <end position="591"/>
    </location>
</feature>
<feature type="compositionally biased region" description="Low complexity" evidence="7">
    <location>
        <begin position="555"/>
        <end position="564"/>
    </location>
</feature>
<feature type="coiled-coil region" evidence="6">
    <location>
        <begin position="689"/>
        <end position="716"/>
    </location>
</feature>
<feature type="domain" description="BZIP" evidence="8">
    <location>
        <begin position="236"/>
        <end position="286"/>
    </location>
</feature>
<dbReference type="FunFam" id="1.20.5.170:FF:000025">
    <property type="entry name" value="nuclear factor interleukin-3-regulated protein-like"/>
    <property type="match status" value="1"/>
</dbReference>
<keyword evidence="9" id="KW-1185">Reference proteome</keyword>
<keyword evidence="3" id="KW-0238">DNA-binding</keyword>
<dbReference type="PROSITE" id="PS00036">
    <property type="entry name" value="BZIP_BASIC"/>
    <property type="match status" value="1"/>
</dbReference>
<dbReference type="CDD" id="cd14695">
    <property type="entry name" value="bZIP_HLF"/>
    <property type="match status" value="1"/>
</dbReference>
<dbReference type="AlphaFoldDB" id="A0A7E4VNU2"/>
<dbReference type="InterPro" id="IPR031106">
    <property type="entry name" value="C/EBP"/>
</dbReference>
<sequence length="729" mass="78370">MPSRLSYCSRDQFHNFVTSRFRRAITRKPEKNSPDAVTEMRRGRGNLLCEPTFAGGDDCFLFVSNHEWNDYDDFGNDGKSRTSSGTLHPGIADVTPLSKLHVNRHLSAAGPPVHSNNTNDHRVAWWMESKLQASKAETGLSSSPFFDHCPPNYSDQRACLSTFAGFSYAIPEPVLMPAGLESSGSSSGPGSPLEDHHIHPMSSASASPPSTSSDSTGSLSPCRRQSLGELDSPKGNQTYREKRKRNNDAARKSREKRRLNDVAMEAKLLELTKENDLLKSRLNTLQVTDLKPDTTSSGAPGSVIMLGPPASAPSVSMPSSFFGSHLPSFPTFGGLPNPDFGYQNFDFNFAAAAAAAGFKMPPGSGMPMPGSSIFSNHLLAAAAAALPSFMHQPPPPPSFPSDPVPSGFMSSSRSAFHRPSVVEMTPQVPAPPRPTMTENLCQSRPTSVIMGAQRPSVVQASGSSSTTTSSNGCTLLDLSQSSTPRISNAPGGRFQFVNSLPLASESRGPVFPGMEPRTLPPLAQLDMPGVSGPSFHGSGVIKHNSKPAQPTNTQGSSLLGTLLTANRPVSPKVPQSRTEQQSGLATMKSEMKTEPDLPLAVQLDCSAASSSSSDSSNGNKSDTDSIGSPESVRSCSEELQLPDEKPASTDKKKGPDLERYRDRRRRNNEAAKRCRANRRAAYEFRSKRSQYLETENEKLRAEAIQLNKELERLKGVIAIQGACLLPATS</sequence>
<feature type="compositionally biased region" description="Low complexity" evidence="7">
    <location>
        <begin position="605"/>
        <end position="620"/>
    </location>
</feature>
<dbReference type="PROSITE" id="PS50217">
    <property type="entry name" value="BZIP"/>
    <property type="match status" value="2"/>
</dbReference>
<dbReference type="InterPro" id="IPR046347">
    <property type="entry name" value="bZIP_sf"/>
</dbReference>
<dbReference type="PANTHER" id="PTHR23334:SF20">
    <property type="entry name" value="BASIC LEUCINE ZIPPER 24"/>
    <property type="match status" value="1"/>
</dbReference>
<keyword evidence="5" id="KW-0539">Nucleus</keyword>
<proteinExistence type="inferred from homology"/>
<feature type="compositionally biased region" description="Basic and acidic residues" evidence="7">
    <location>
        <begin position="642"/>
        <end position="672"/>
    </location>
</feature>
<comment type="similarity">
    <text evidence="1">Belongs to the bZIP family. NFIL3 subfamily.</text>
</comment>
<feature type="domain" description="BZIP" evidence="8">
    <location>
        <begin position="657"/>
        <end position="714"/>
    </location>
</feature>
<protein>
    <submittedName>
        <fullName evidence="10">BZIP domain-containing protein</fullName>
    </submittedName>
</protein>
<evidence type="ECO:0000256" key="7">
    <source>
        <dbReference type="SAM" id="MobiDB-lite"/>
    </source>
</evidence>
<dbReference type="GO" id="GO:0000981">
    <property type="term" value="F:DNA-binding transcription factor activity, RNA polymerase II-specific"/>
    <property type="evidence" value="ECO:0007669"/>
    <property type="project" value="TreeGrafter"/>
</dbReference>
<dbReference type="GO" id="GO:0006351">
    <property type="term" value="P:DNA-templated transcription"/>
    <property type="evidence" value="ECO:0007669"/>
    <property type="project" value="InterPro"/>
</dbReference>
<dbReference type="InterPro" id="IPR004827">
    <property type="entry name" value="bZIP"/>
</dbReference>
<dbReference type="SMART" id="SM00338">
    <property type="entry name" value="BRLZ"/>
    <property type="match status" value="2"/>
</dbReference>
<feature type="region of interest" description="Disordered" evidence="7">
    <location>
        <begin position="393"/>
        <end position="412"/>
    </location>
</feature>
<evidence type="ECO:0000256" key="4">
    <source>
        <dbReference type="ARBA" id="ARBA00023163"/>
    </source>
</evidence>
<evidence type="ECO:0000313" key="9">
    <source>
        <dbReference type="Proteomes" id="UP000492821"/>
    </source>
</evidence>
<feature type="compositionally biased region" description="Pro residues" evidence="7">
    <location>
        <begin position="393"/>
        <end position="403"/>
    </location>
</feature>
<keyword evidence="4" id="KW-0804">Transcription</keyword>
<feature type="compositionally biased region" description="Low complexity" evidence="7">
    <location>
        <begin position="179"/>
        <end position="192"/>
    </location>
</feature>
<feature type="region of interest" description="Disordered" evidence="7">
    <location>
        <begin position="605"/>
        <end position="674"/>
    </location>
</feature>
<dbReference type="Pfam" id="PF07716">
    <property type="entry name" value="bZIP_2"/>
    <property type="match status" value="2"/>
</dbReference>
<evidence type="ECO:0000256" key="2">
    <source>
        <dbReference type="ARBA" id="ARBA00023015"/>
    </source>
</evidence>